<gene>
    <name evidence="4" type="ORF">ACFQ03_01085</name>
</gene>
<dbReference type="PROSITE" id="PS00194">
    <property type="entry name" value="THIOREDOXIN_1"/>
    <property type="match status" value="1"/>
</dbReference>
<keyword evidence="2" id="KW-0812">Transmembrane</keyword>
<protein>
    <submittedName>
        <fullName evidence="4">Redoxin domain-containing protein</fullName>
    </submittedName>
</protein>
<organism evidence="4 5">
    <name type="scientific">Paenibacillus residui</name>
    <dbReference type="NCBI Taxonomy" id="629724"/>
    <lineage>
        <taxon>Bacteria</taxon>
        <taxon>Bacillati</taxon>
        <taxon>Bacillota</taxon>
        <taxon>Bacilli</taxon>
        <taxon>Bacillales</taxon>
        <taxon>Paenibacillaceae</taxon>
        <taxon>Paenibacillus</taxon>
    </lineage>
</organism>
<dbReference type="PANTHER" id="PTHR42852:SF13">
    <property type="entry name" value="PROTEIN DIPZ"/>
    <property type="match status" value="1"/>
</dbReference>
<evidence type="ECO:0000259" key="3">
    <source>
        <dbReference type="PROSITE" id="PS51352"/>
    </source>
</evidence>
<dbReference type="InterPro" id="IPR017937">
    <property type="entry name" value="Thioredoxin_CS"/>
</dbReference>
<feature type="domain" description="Thioredoxin" evidence="3">
    <location>
        <begin position="40"/>
        <end position="180"/>
    </location>
</feature>
<keyword evidence="2" id="KW-1133">Transmembrane helix</keyword>
<dbReference type="Pfam" id="PF00578">
    <property type="entry name" value="AhpC-TSA"/>
    <property type="match status" value="1"/>
</dbReference>
<dbReference type="PROSITE" id="PS51352">
    <property type="entry name" value="THIOREDOXIN_2"/>
    <property type="match status" value="1"/>
</dbReference>
<dbReference type="InterPro" id="IPR050553">
    <property type="entry name" value="Thioredoxin_ResA/DsbE_sf"/>
</dbReference>
<dbReference type="SUPFAM" id="SSF52833">
    <property type="entry name" value="Thioredoxin-like"/>
    <property type="match status" value="1"/>
</dbReference>
<keyword evidence="5" id="KW-1185">Reference proteome</keyword>
<keyword evidence="2" id="KW-0472">Membrane</keyword>
<dbReference type="EMBL" id="JBHTIU010000003">
    <property type="protein sequence ID" value="MFD0867741.1"/>
    <property type="molecule type" value="Genomic_DNA"/>
</dbReference>
<name>A0ABW3D5D8_9BACL</name>
<evidence type="ECO:0000256" key="1">
    <source>
        <dbReference type="ARBA" id="ARBA00023157"/>
    </source>
</evidence>
<evidence type="ECO:0000256" key="2">
    <source>
        <dbReference type="SAM" id="Phobius"/>
    </source>
</evidence>
<dbReference type="CDD" id="cd02966">
    <property type="entry name" value="TlpA_like_family"/>
    <property type="match status" value="1"/>
</dbReference>
<accession>A0ABW3D5D8</accession>
<evidence type="ECO:0000313" key="5">
    <source>
        <dbReference type="Proteomes" id="UP001597120"/>
    </source>
</evidence>
<proteinExistence type="predicted"/>
<dbReference type="Proteomes" id="UP001597120">
    <property type="component" value="Unassembled WGS sequence"/>
</dbReference>
<dbReference type="RefSeq" id="WP_260981969.1">
    <property type="nucleotide sequence ID" value="NZ_JBHTIU010000003.1"/>
</dbReference>
<comment type="caution">
    <text evidence="4">The sequence shown here is derived from an EMBL/GenBank/DDBJ whole genome shotgun (WGS) entry which is preliminary data.</text>
</comment>
<reference evidence="5" key="1">
    <citation type="journal article" date="2019" name="Int. J. Syst. Evol. Microbiol.">
        <title>The Global Catalogue of Microorganisms (GCM) 10K type strain sequencing project: providing services to taxonomists for standard genome sequencing and annotation.</title>
        <authorList>
            <consortium name="The Broad Institute Genomics Platform"/>
            <consortium name="The Broad Institute Genome Sequencing Center for Infectious Disease"/>
            <person name="Wu L."/>
            <person name="Ma J."/>
        </authorList>
    </citation>
    <scope>NUCLEOTIDE SEQUENCE [LARGE SCALE GENOMIC DNA]</scope>
    <source>
        <strain evidence="5">CCUG 57263</strain>
    </source>
</reference>
<dbReference type="InterPro" id="IPR013766">
    <property type="entry name" value="Thioredoxin_domain"/>
</dbReference>
<dbReference type="PANTHER" id="PTHR42852">
    <property type="entry name" value="THIOL:DISULFIDE INTERCHANGE PROTEIN DSBE"/>
    <property type="match status" value="1"/>
</dbReference>
<evidence type="ECO:0000313" key="4">
    <source>
        <dbReference type="EMBL" id="MFD0867741.1"/>
    </source>
</evidence>
<keyword evidence="1" id="KW-1015">Disulfide bond</keyword>
<dbReference type="InterPro" id="IPR000866">
    <property type="entry name" value="AhpC/TSA"/>
</dbReference>
<sequence>MKVIGLGKYRRWMQMIILSSIIVLGGWTVYSAVNDSGLKAEPGGPAPQFKLMDLEGNERSLADWKGKAIVINFWATYCEPCREEMPDLQKQYEKWASSDVIVLGVNAGESKLKAQNFVNQAKVTFPILLDSDEKVRKQYGITQYPSTVFVKPDGTIDQIKVGMMDEPFIEHSVSKLYTRQ</sequence>
<dbReference type="Gene3D" id="3.40.30.10">
    <property type="entry name" value="Glutaredoxin"/>
    <property type="match status" value="1"/>
</dbReference>
<dbReference type="InterPro" id="IPR036249">
    <property type="entry name" value="Thioredoxin-like_sf"/>
</dbReference>
<feature type="transmembrane region" description="Helical" evidence="2">
    <location>
        <begin position="12"/>
        <end position="30"/>
    </location>
</feature>